<dbReference type="Gene3D" id="2.130.10.10">
    <property type="entry name" value="YVTN repeat-like/Quinoprotein amine dehydrogenase"/>
    <property type="match status" value="2"/>
</dbReference>
<keyword evidence="2" id="KW-0732">Signal</keyword>
<sequence length="994" mass="109443">MTKSIGLLALLFLSLGMGVSGQDFKSDSTKITLTEGTNFALALSPDKQTIAFDLQGTLWILPIGGGKAVPISDALGDIRQPAWSPDGQKLAFQSYRDGTYHIWTVNKNGTGLNQVTTGVYDDREPYWSPDGNHIVFSSDRSGNYDIWHVELASGKLKQLTTDPANDYFPAYSPDGRLAYVSERQAGGGIYVQDANGAEKLLVSSKEKLASPSWHPSGKWIIFNSVTQGESTLDFVQTDGGEWQTLSRPEEDVFPFRAAWISENDYLYTSSGRIKKGKLGDKTSTNISFEAQVNVGRHTYARKKRDFDSEKVKPVLGIRNPVVSPDGKQIAFTALGDLYLLTKGTAKPLQLTDDKFIAIDPAWSPDGKQLAYASDRNGNSDLWVRDIATGQDKLLLDAKHAIKYPSWSADGSQIAYYESDPKGWLRTSLKTLDLKTTKSELVYAPLFDASQPSWSPDGKSIILSALQPYSTRYREGVSEFLLINVKEKTGDFIAPVAERTPAARGKNGPYWSPDGKSLAYGLDGYLWTVPIDAAQTKLTGTPKQWTRELSEGFSWTADSEHVVFIATDTLKQVNLRDGRQETFALDLTWKTQQPKEHYAIHAGKVFDGKSENYQENVDILIEGNRIRKIEPHNASRKGKVIDASKSVVIPGLFEMHTHQSALAGEQLGRLWLSYGITSTREPGTEPYDVVERKESWESGRRKGPRTFYAGALMDGNRIYYGLAVSNRAGAQLDQELKRSVRLGYDMIKTYVRMPDSLQKQVTEFAHRNGIPVSSHEIFPAAGYGVDAVEHIGATSRRGYSTKLSAENNSYQDVVQIIAKLGLNITPTASLHGGLHYLINKDTAFFDNRQFQSFYSKESIQELRESGELRLKTNPAFLTAFGNIQKTLKAILAAGGRITPGTDSPIIAPGLSLHAELQSWVDGGITPFQALRSATLWSAEAVGVGDDLGSIEAGKLADLIILDGDPLTNIKDLLNVKTVIKNGIVSDINALLNRAK</sequence>
<accession>A0A9X1TU20</accession>
<dbReference type="SUPFAM" id="SSF82171">
    <property type="entry name" value="DPP6 N-terminal domain-like"/>
    <property type="match status" value="1"/>
</dbReference>
<dbReference type="Gene3D" id="3.40.50.10910">
    <property type="entry name" value="Amidohydrolase"/>
    <property type="match status" value="1"/>
</dbReference>
<dbReference type="Pfam" id="PF01979">
    <property type="entry name" value="Amidohydro_1"/>
    <property type="match status" value="1"/>
</dbReference>
<dbReference type="InterPro" id="IPR032466">
    <property type="entry name" value="Metal_Hydrolase"/>
</dbReference>
<name>A0A9X1TU20_9BACT</name>
<evidence type="ECO:0000313" key="4">
    <source>
        <dbReference type="EMBL" id="MCF2498923.1"/>
    </source>
</evidence>
<feature type="chain" id="PRO_5040779671" evidence="2">
    <location>
        <begin position="26"/>
        <end position="994"/>
    </location>
</feature>
<dbReference type="Gene3D" id="1.20.58.520">
    <property type="entry name" value="Amidohydrolase"/>
    <property type="match status" value="1"/>
</dbReference>
<dbReference type="SUPFAM" id="SSF51338">
    <property type="entry name" value="Composite domain of metallo-dependent hydrolases"/>
    <property type="match status" value="1"/>
</dbReference>
<dbReference type="Gene3D" id="3.30.110.90">
    <property type="entry name" value="Amidohydrolase"/>
    <property type="match status" value="1"/>
</dbReference>
<dbReference type="InterPro" id="IPR011659">
    <property type="entry name" value="WD40"/>
</dbReference>
<reference evidence="4" key="1">
    <citation type="submission" date="2022-01" db="EMBL/GenBank/DDBJ databases">
        <title>Novel species in genus Dyadobacter.</title>
        <authorList>
            <person name="Ma C."/>
        </authorList>
    </citation>
    <scope>NUCLEOTIDE SEQUENCE</scope>
    <source>
        <strain evidence="4">CY357</strain>
    </source>
</reference>
<dbReference type="InterPro" id="IPR015943">
    <property type="entry name" value="WD40/YVTN_repeat-like_dom_sf"/>
</dbReference>
<dbReference type="Pfam" id="PF07676">
    <property type="entry name" value="PD40"/>
    <property type="match status" value="8"/>
</dbReference>
<feature type="domain" description="Amidohydrolase-related" evidence="3">
    <location>
        <begin position="647"/>
        <end position="982"/>
    </location>
</feature>
<dbReference type="InterPro" id="IPR011042">
    <property type="entry name" value="6-blade_b-propeller_TolB-like"/>
</dbReference>
<dbReference type="Proteomes" id="UP001139411">
    <property type="component" value="Unassembled WGS sequence"/>
</dbReference>
<gene>
    <name evidence="4" type="ORF">L0661_11435</name>
</gene>
<evidence type="ECO:0000259" key="3">
    <source>
        <dbReference type="Pfam" id="PF01979"/>
    </source>
</evidence>
<feature type="signal peptide" evidence="2">
    <location>
        <begin position="1"/>
        <end position="25"/>
    </location>
</feature>
<dbReference type="Gene3D" id="2.120.10.30">
    <property type="entry name" value="TolB, C-terminal domain"/>
    <property type="match status" value="2"/>
</dbReference>
<evidence type="ECO:0000256" key="1">
    <source>
        <dbReference type="ARBA" id="ARBA00009820"/>
    </source>
</evidence>
<dbReference type="SUPFAM" id="SSF69304">
    <property type="entry name" value="Tricorn protease N-terminal domain"/>
    <property type="match status" value="1"/>
</dbReference>
<evidence type="ECO:0000256" key="2">
    <source>
        <dbReference type="SAM" id="SignalP"/>
    </source>
</evidence>
<evidence type="ECO:0000313" key="5">
    <source>
        <dbReference type="Proteomes" id="UP001139411"/>
    </source>
</evidence>
<comment type="similarity">
    <text evidence="1">Belongs to the TolB family.</text>
</comment>
<organism evidence="4 5">
    <name type="scientific">Dyadobacter chenhuakuii</name>
    <dbReference type="NCBI Taxonomy" id="2909339"/>
    <lineage>
        <taxon>Bacteria</taxon>
        <taxon>Pseudomonadati</taxon>
        <taxon>Bacteroidota</taxon>
        <taxon>Cytophagia</taxon>
        <taxon>Cytophagales</taxon>
        <taxon>Spirosomataceae</taxon>
        <taxon>Dyadobacter</taxon>
    </lineage>
</organism>
<dbReference type="EMBL" id="JAKFFV010000007">
    <property type="protein sequence ID" value="MCF2498923.1"/>
    <property type="molecule type" value="Genomic_DNA"/>
</dbReference>
<dbReference type="SUPFAM" id="SSF51556">
    <property type="entry name" value="Metallo-dependent hydrolases"/>
    <property type="match status" value="1"/>
</dbReference>
<dbReference type="RefSeq" id="WP_235177864.1">
    <property type="nucleotide sequence ID" value="NZ_JAKFFV010000007.1"/>
</dbReference>
<dbReference type="InterPro" id="IPR006680">
    <property type="entry name" value="Amidohydro-rel"/>
</dbReference>
<proteinExistence type="inferred from homology"/>
<dbReference type="GO" id="GO:0016810">
    <property type="term" value="F:hydrolase activity, acting on carbon-nitrogen (but not peptide) bonds"/>
    <property type="evidence" value="ECO:0007669"/>
    <property type="project" value="InterPro"/>
</dbReference>
<comment type="caution">
    <text evidence="4">The sequence shown here is derived from an EMBL/GenBank/DDBJ whole genome shotgun (WGS) entry which is preliminary data.</text>
</comment>
<dbReference type="Gene3D" id="2.30.40.10">
    <property type="entry name" value="Urease, subunit C, domain 1"/>
    <property type="match status" value="1"/>
</dbReference>
<dbReference type="PANTHER" id="PTHR36842">
    <property type="entry name" value="PROTEIN TOLB HOMOLOG"/>
    <property type="match status" value="1"/>
</dbReference>
<dbReference type="AlphaFoldDB" id="A0A9X1TU20"/>
<protein>
    <submittedName>
        <fullName evidence="4">DPP IV N-terminal domain-containing protein</fullName>
    </submittedName>
</protein>
<dbReference type="InterPro" id="IPR011059">
    <property type="entry name" value="Metal-dep_hydrolase_composite"/>
</dbReference>
<dbReference type="PANTHER" id="PTHR36842:SF1">
    <property type="entry name" value="PROTEIN TOLB"/>
    <property type="match status" value="1"/>
</dbReference>